<reference evidence="1 2" key="1">
    <citation type="submission" date="2020-03" db="EMBL/GenBank/DDBJ databases">
        <title>Soil Listeria distribution.</title>
        <authorList>
            <person name="Liao J."/>
            <person name="Wiedmann M."/>
        </authorList>
    </citation>
    <scope>NUCLEOTIDE SEQUENCE [LARGE SCALE GENOMIC DNA]</scope>
    <source>
        <strain evidence="1 2">FSL L7-1645</strain>
    </source>
</reference>
<organism evidence="1 2">
    <name type="scientific">Listeria fleischmannii</name>
    <dbReference type="NCBI Taxonomy" id="1069827"/>
    <lineage>
        <taxon>Bacteria</taxon>
        <taxon>Bacillati</taxon>
        <taxon>Bacillota</taxon>
        <taxon>Bacilli</taxon>
        <taxon>Bacillales</taxon>
        <taxon>Listeriaceae</taxon>
        <taxon>Listeria</taxon>
    </lineage>
</organism>
<evidence type="ECO:0000313" key="2">
    <source>
        <dbReference type="Proteomes" id="UP000571128"/>
    </source>
</evidence>
<comment type="caution">
    <text evidence="1">The sequence shown here is derived from an EMBL/GenBank/DDBJ whole genome shotgun (WGS) entry which is preliminary data.</text>
</comment>
<protein>
    <submittedName>
        <fullName evidence="1">Uncharacterized protein</fullName>
    </submittedName>
</protein>
<gene>
    <name evidence="1" type="ORF">HB844_02130</name>
</gene>
<sequence length="159" mass="17850">MILENEERIAQEIANTNQIGRITFIRYFLAKGVSNESARIAEIEKVYTFLAGIQAGGVSGLFSTVSEDQAVFLVTGRLANKAHFNLMFDFHDHNQTPIKKIELAGLDGLAQFDSTAETAFYSNFLKLKQEQENLTPSVQGKQFFEMILSEEVVDFGRFS</sequence>
<dbReference type="EMBL" id="JAARPY010000002">
    <property type="protein sequence ID" value="MBC1397660.1"/>
    <property type="molecule type" value="Genomic_DNA"/>
</dbReference>
<evidence type="ECO:0000313" key="1">
    <source>
        <dbReference type="EMBL" id="MBC1397660.1"/>
    </source>
</evidence>
<dbReference type="RefSeq" id="WP_185338590.1">
    <property type="nucleotide sequence ID" value="NZ_JAARPY010000002.1"/>
</dbReference>
<accession>A0A841YBM1</accession>
<proteinExistence type="predicted"/>
<name>A0A841YBM1_9LIST</name>
<dbReference type="Proteomes" id="UP000571128">
    <property type="component" value="Unassembled WGS sequence"/>
</dbReference>
<dbReference type="AlphaFoldDB" id="A0A841YBM1"/>